<evidence type="ECO:0000259" key="4">
    <source>
        <dbReference type="SMART" id="SM00892"/>
    </source>
</evidence>
<dbReference type="AlphaFoldDB" id="X2JBH9"/>
<dbReference type="InterPro" id="IPR044929">
    <property type="entry name" value="DNA/RNA_non-sp_Endonuclease_sf"/>
</dbReference>
<dbReference type="Pfam" id="PF01223">
    <property type="entry name" value="Endonuclease_NS"/>
    <property type="match status" value="1"/>
</dbReference>
<dbReference type="InterPro" id="IPR044925">
    <property type="entry name" value="His-Me_finger_sf"/>
</dbReference>
<name>X2JBH9_SCHGR</name>
<keyword evidence="3" id="KW-0255">Endonuclease</keyword>
<proteinExistence type="evidence at transcript level"/>
<keyword evidence="2" id="KW-0540">Nuclease</keyword>
<dbReference type="GO" id="GO:0004521">
    <property type="term" value="F:RNA endonuclease activity"/>
    <property type="evidence" value="ECO:0007669"/>
    <property type="project" value="TreeGrafter"/>
</dbReference>
<dbReference type="PANTHER" id="PTHR13966">
    <property type="entry name" value="ENDONUCLEASE RELATED"/>
    <property type="match status" value="1"/>
</dbReference>
<evidence type="ECO:0000256" key="2">
    <source>
        <dbReference type="ARBA" id="ARBA00022722"/>
    </source>
</evidence>
<dbReference type="FunFam" id="3.40.570.10:FF:000007">
    <property type="entry name" value="Alkaline nuclease"/>
    <property type="match status" value="1"/>
</dbReference>
<reference evidence="5" key="1">
    <citation type="journal article" date="2014" name="Insect Biochem. Mol. Biol.">
        <title>Identification, functional characterization and phylogenetic analysis of double stranded RNA degrading enzymes present in the gut of the desert locust, Schistocerca gregaria.</title>
        <authorList>
            <person name="Wynant N."/>
            <person name="Santos D."/>
            <person name="Verdonck R."/>
            <person name="Spit J."/>
            <person name="Van Wielendaele P."/>
            <person name="Vanden Broeck J."/>
        </authorList>
    </citation>
    <scope>NUCLEOTIDE SEQUENCE</scope>
</reference>
<keyword evidence="3" id="KW-0378">Hydrolase</keyword>
<accession>X2JBH9</accession>
<comment type="similarity">
    <text evidence="1">Belongs to the DNA/RNA non-specific endonuclease family.</text>
</comment>
<dbReference type="Gene3D" id="3.40.570.10">
    <property type="entry name" value="Extracellular Endonuclease, subunit A"/>
    <property type="match status" value="1"/>
</dbReference>
<dbReference type="InterPro" id="IPR040255">
    <property type="entry name" value="Non-specific_endonuclease"/>
</dbReference>
<sequence length="325" mass="35554">LNALACVEAVTPTARYTSTSCGAFGHFSVVEVGFAVGTEFYRLYDVCFSNKTLTTFYTHHTIPASIDGYQVTDLSSANWIDSGFYGDLDIEAAYSEQNWTIGDLLNTDVDDYFAEGRLERGALAPATDFMLEAHQVATFFGVNSAPRWTQLDEGNWATLEDSLRNVTTTQNRDLEVYTGALGVLALNNSDGVPTALYLSGASGSRNTLPVPRYFWKMAYDPQSRLCAVFITVNNPFANQQELETHYRLCTDICDKVNWLTWDQSNQTAGLSYCCSYDDFRRVVPGVPELDVKGYAVISSGASAVAMSLTAALIATVTLMSSFGGV</sequence>
<dbReference type="GO" id="GO:0003676">
    <property type="term" value="F:nucleic acid binding"/>
    <property type="evidence" value="ECO:0007669"/>
    <property type="project" value="InterPro"/>
</dbReference>
<dbReference type="EMBL" id="KJ135010">
    <property type="protein sequence ID" value="AHN55090.1"/>
    <property type="molecule type" value="mRNA"/>
</dbReference>
<evidence type="ECO:0000313" key="5">
    <source>
        <dbReference type="EMBL" id="AHN55090.1"/>
    </source>
</evidence>
<dbReference type="GO" id="GO:0005743">
    <property type="term" value="C:mitochondrial inner membrane"/>
    <property type="evidence" value="ECO:0007669"/>
    <property type="project" value="TreeGrafter"/>
</dbReference>
<organism evidence="5">
    <name type="scientific">Schistocerca gregaria</name>
    <name type="common">Desert locust</name>
    <name type="synonym">Gryllus gregarius</name>
    <dbReference type="NCBI Taxonomy" id="7010"/>
    <lineage>
        <taxon>Eukaryota</taxon>
        <taxon>Metazoa</taxon>
        <taxon>Ecdysozoa</taxon>
        <taxon>Arthropoda</taxon>
        <taxon>Hexapoda</taxon>
        <taxon>Insecta</taxon>
        <taxon>Pterygota</taxon>
        <taxon>Neoptera</taxon>
        <taxon>Polyneoptera</taxon>
        <taxon>Orthoptera</taxon>
        <taxon>Caelifera</taxon>
        <taxon>Acrididea</taxon>
        <taxon>Acridomorpha</taxon>
        <taxon>Acridoidea</taxon>
        <taxon>Acrididae</taxon>
        <taxon>Cyrtacanthacridinae</taxon>
        <taxon>Schistocerca</taxon>
    </lineage>
</organism>
<dbReference type="GO" id="GO:0000014">
    <property type="term" value="F:single-stranded DNA endodeoxyribonuclease activity"/>
    <property type="evidence" value="ECO:0007669"/>
    <property type="project" value="TreeGrafter"/>
</dbReference>
<dbReference type="InterPro" id="IPR001604">
    <property type="entry name" value="Endo_G_ENPP1-like_dom"/>
</dbReference>
<dbReference type="SMART" id="SM00892">
    <property type="entry name" value="Endonuclease_NS"/>
    <property type="match status" value="1"/>
</dbReference>
<dbReference type="OrthoDB" id="8194122at2759"/>
<evidence type="ECO:0000256" key="1">
    <source>
        <dbReference type="ARBA" id="ARBA00010052"/>
    </source>
</evidence>
<dbReference type="PANTHER" id="PTHR13966:SF17">
    <property type="entry name" value="ENDONUCLEASE-RELATED"/>
    <property type="match status" value="1"/>
</dbReference>
<evidence type="ECO:0000256" key="3">
    <source>
        <dbReference type="ARBA" id="ARBA00022759"/>
    </source>
</evidence>
<dbReference type="GO" id="GO:0005634">
    <property type="term" value="C:nucleus"/>
    <property type="evidence" value="ECO:0007669"/>
    <property type="project" value="TreeGrafter"/>
</dbReference>
<dbReference type="GO" id="GO:0006309">
    <property type="term" value="P:apoptotic DNA fragmentation"/>
    <property type="evidence" value="ECO:0007669"/>
    <property type="project" value="TreeGrafter"/>
</dbReference>
<dbReference type="SUPFAM" id="SSF54060">
    <property type="entry name" value="His-Me finger endonucleases"/>
    <property type="match status" value="1"/>
</dbReference>
<feature type="domain" description="DNA/RNA non-specific endonuclease/pyrophosphatase/phosphodiesterase" evidence="4">
    <location>
        <begin position="40"/>
        <end position="279"/>
    </location>
</feature>
<feature type="non-terminal residue" evidence="5">
    <location>
        <position position="1"/>
    </location>
</feature>
<protein>
    <submittedName>
        <fullName evidence="5">DsRNase 3</fullName>
    </submittedName>
</protein>
<dbReference type="GO" id="GO:0046872">
    <property type="term" value="F:metal ion binding"/>
    <property type="evidence" value="ECO:0007669"/>
    <property type="project" value="InterPro"/>
</dbReference>